<gene>
    <name evidence="1" type="ORF">GOCE00092_LOCUS1889</name>
</gene>
<sequence length="109" mass="12255">MEQTTVPWVRSSNEARPFLKCRSPKSQSQSSLGNWALEWFGGREGASIGKRTTVFYLVFGEVVKPCRYGNLVDAGRLSREYGSSSGQMDHEGRVFCMCTSFIHNGFLLH</sequence>
<accession>A0A7S1Y2K8</accession>
<dbReference type="AlphaFoldDB" id="A0A7S1Y2K8"/>
<dbReference type="EMBL" id="HBGK01003523">
    <property type="protein sequence ID" value="CAD9272982.1"/>
    <property type="molecule type" value="Transcribed_RNA"/>
</dbReference>
<evidence type="ECO:0000313" key="1">
    <source>
        <dbReference type="EMBL" id="CAD9272982.1"/>
    </source>
</evidence>
<organism evidence="1">
    <name type="scientific">Grammatophora oceanica</name>
    <dbReference type="NCBI Taxonomy" id="210454"/>
    <lineage>
        <taxon>Eukaryota</taxon>
        <taxon>Sar</taxon>
        <taxon>Stramenopiles</taxon>
        <taxon>Ochrophyta</taxon>
        <taxon>Bacillariophyta</taxon>
        <taxon>Fragilariophyceae</taxon>
        <taxon>Fragilariophycidae</taxon>
        <taxon>Rhabdonematales</taxon>
        <taxon>Grammatophoraceae</taxon>
        <taxon>Grammatophora</taxon>
    </lineage>
</organism>
<proteinExistence type="predicted"/>
<reference evidence="1" key="1">
    <citation type="submission" date="2021-01" db="EMBL/GenBank/DDBJ databases">
        <authorList>
            <person name="Corre E."/>
            <person name="Pelletier E."/>
            <person name="Niang G."/>
            <person name="Scheremetjew M."/>
            <person name="Finn R."/>
            <person name="Kale V."/>
            <person name="Holt S."/>
            <person name="Cochrane G."/>
            <person name="Meng A."/>
            <person name="Brown T."/>
            <person name="Cohen L."/>
        </authorList>
    </citation>
    <scope>NUCLEOTIDE SEQUENCE</scope>
    <source>
        <strain evidence="1">CCMP 410</strain>
    </source>
</reference>
<name>A0A7S1Y2K8_9STRA</name>
<protein>
    <submittedName>
        <fullName evidence="1">Uncharacterized protein</fullName>
    </submittedName>
</protein>